<dbReference type="InterPro" id="IPR036639">
    <property type="entry name" value="Cyt_c_oxidase_su4_sf"/>
</dbReference>
<keyword evidence="6 10" id="KW-1133">Transmembrane helix</keyword>
<accession>A0AAD4PQ36</accession>
<proteinExistence type="inferred from homology"/>
<dbReference type="InterPro" id="IPR013288">
    <property type="entry name" value="Cyt_c_oxidase_su4"/>
</dbReference>
<comment type="subunit">
    <text evidence="10">Component of the cytochrome c oxidase (complex IV, CIV), a multisubunit enzyme composed of 14 subunits.</text>
</comment>
<reference evidence="11" key="1">
    <citation type="journal article" date="2021" name="Mol. Ecol. Resour.">
        <title>Phylogenomic analyses of the genus Drosophila reveals genomic signals of climate adaptation.</title>
        <authorList>
            <person name="Li F."/>
            <person name="Rane R.V."/>
            <person name="Luria V."/>
            <person name="Xiong Z."/>
            <person name="Chen J."/>
            <person name="Li Z."/>
            <person name="Catullo R.A."/>
            <person name="Griffin P.C."/>
            <person name="Schiffer M."/>
            <person name="Pearce S."/>
            <person name="Lee S.F."/>
            <person name="McElroy K."/>
            <person name="Stocker A."/>
            <person name="Shirriffs J."/>
            <person name="Cockerell F."/>
            <person name="Coppin C."/>
            <person name="Sgro C.M."/>
            <person name="Karger A."/>
            <person name="Cain J.W."/>
            <person name="Weber J.A."/>
            <person name="Santpere G."/>
            <person name="Kirschner M.W."/>
            <person name="Hoffmann A.A."/>
            <person name="Oakeshott J.G."/>
            <person name="Zhang G."/>
        </authorList>
    </citation>
    <scope>NUCLEOTIDE SEQUENCE</scope>
    <source>
        <strain evidence="11">BGI-SZ-2011g</strain>
    </source>
</reference>
<evidence type="ECO:0000256" key="5">
    <source>
        <dbReference type="ARBA" id="ARBA00022946"/>
    </source>
</evidence>
<dbReference type="GO" id="GO:0005743">
    <property type="term" value="C:mitochondrial inner membrane"/>
    <property type="evidence" value="ECO:0007669"/>
    <property type="project" value="UniProtKB-SubCell"/>
</dbReference>
<name>A0AAD4PQ36_9MUSC</name>
<evidence type="ECO:0000256" key="1">
    <source>
        <dbReference type="ARBA" id="ARBA00004434"/>
    </source>
</evidence>
<evidence type="ECO:0000256" key="8">
    <source>
        <dbReference type="ARBA" id="ARBA00023128"/>
    </source>
</evidence>
<keyword evidence="8 10" id="KW-0496">Mitochondrion</keyword>
<feature type="transmembrane region" description="Helical" evidence="10">
    <location>
        <begin position="110"/>
        <end position="129"/>
    </location>
</feature>
<dbReference type="EMBL" id="JAJJHW010000095">
    <property type="protein sequence ID" value="KAH8387266.1"/>
    <property type="molecule type" value="Genomic_DNA"/>
</dbReference>
<keyword evidence="3 10" id="KW-0812">Transmembrane</keyword>
<dbReference type="CDD" id="cd00922">
    <property type="entry name" value="Cyt_c_Oxidase_IV"/>
    <property type="match status" value="1"/>
</dbReference>
<comment type="subcellular location">
    <subcellularLocation>
        <location evidence="1 10">Mitochondrion inner membrane</location>
        <topology evidence="1 10">Single-pass membrane protein</topology>
    </subcellularLocation>
</comment>
<sequence length="176" mass="20524">AMLLASARPAAAAALSVAHYNSQFDATKGMSGEREVVGYFVNGSPIYIDCPEFPFPAIRYREPTPDSCALREKEQGDWKKLSLEEKRSLYRHSFCQTYAEFQHFTPEWKLGLGVAFWLVAICILWNIFYSQYLDRITPETFQEERRQAQLRRMIHLQVNPITGLSSRWCYETNKWK</sequence>
<dbReference type="PANTHER" id="PTHR10707">
    <property type="entry name" value="CYTOCHROME C OXIDASE SUBUNIT IV"/>
    <property type="match status" value="1"/>
</dbReference>
<dbReference type="GO" id="GO:0006123">
    <property type="term" value="P:mitochondrial electron transport, cytochrome c to oxygen"/>
    <property type="evidence" value="ECO:0007669"/>
    <property type="project" value="InterPro"/>
</dbReference>
<dbReference type="PRINTS" id="PR01873">
    <property type="entry name" value="CYTCOXIDASE4"/>
</dbReference>
<evidence type="ECO:0000256" key="2">
    <source>
        <dbReference type="ARBA" id="ARBA00008135"/>
    </source>
</evidence>
<comment type="pathway">
    <text evidence="10">Energy metabolism; oxidative phosphorylation.</text>
</comment>
<dbReference type="Proteomes" id="UP001200034">
    <property type="component" value="Unassembled WGS sequence"/>
</dbReference>
<keyword evidence="7" id="KW-0560">Oxidoreductase</keyword>
<gene>
    <name evidence="11" type="ORF">KR093_005957</name>
</gene>
<comment type="function">
    <text evidence="10">Component of the cytochrome c oxidase, the last enzyme in the mitochondrial electron transport chain which drives oxidative phosphorylation.</text>
</comment>
<comment type="caution">
    <text evidence="11">The sequence shown here is derived from an EMBL/GenBank/DDBJ whole genome shotgun (WGS) entry which is preliminary data.</text>
</comment>
<dbReference type="GO" id="GO:0045277">
    <property type="term" value="C:respiratory chain complex IV"/>
    <property type="evidence" value="ECO:0007669"/>
    <property type="project" value="InterPro"/>
</dbReference>
<evidence type="ECO:0000256" key="4">
    <source>
        <dbReference type="ARBA" id="ARBA00022792"/>
    </source>
</evidence>
<dbReference type="Pfam" id="PF02936">
    <property type="entry name" value="COX4"/>
    <property type="match status" value="1"/>
</dbReference>
<dbReference type="FunFam" id="1.10.442.10:FF:000001">
    <property type="entry name" value="Cytochrome c oxidase subunit 4 isoform 1"/>
    <property type="match status" value="1"/>
</dbReference>
<dbReference type="GO" id="GO:0016491">
    <property type="term" value="F:oxidoreductase activity"/>
    <property type="evidence" value="ECO:0007669"/>
    <property type="project" value="UniProtKB-KW"/>
</dbReference>
<organism evidence="11 12">
    <name type="scientific">Drosophila rubida</name>
    <dbReference type="NCBI Taxonomy" id="30044"/>
    <lineage>
        <taxon>Eukaryota</taxon>
        <taxon>Metazoa</taxon>
        <taxon>Ecdysozoa</taxon>
        <taxon>Arthropoda</taxon>
        <taxon>Hexapoda</taxon>
        <taxon>Insecta</taxon>
        <taxon>Pterygota</taxon>
        <taxon>Neoptera</taxon>
        <taxon>Endopterygota</taxon>
        <taxon>Diptera</taxon>
        <taxon>Brachycera</taxon>
        <taxon>Muscomorpha</taxon>
        <taxon>Ephydroidea</taxon>
        <taxon>Drosophilidae</taxon>
        <taxon>Drosophila</taxon>
    </lineage>
</organism>
<dbReference type="SUPFAM" id="SSF81406">
    <property type="entry name" value="Mitochondrial cytochrome c oxidase subunit IV"/>
    <property type="match status" value="1"/>
</dbReference>
<evidence type="ECO:0000256" key="9">
    <source>
        <dbReference type="ARBA" id="ARBA00023136"/>
    </source>
</evidence>
<evidence type="ECO:0000256" key="7">
    <source>
        <dbReference type="ARBA" id="ARBA00023002"/>
    </source>
</evidence>
<comment type="similarity">
    <text evidence="2 10">Belongs to the cytochrome c oxidase IV family.</text>
</comment>
<keyword evidence="12" id="KW-1185">Reference proteome</keyword>
<evidence type="ECO:0000256" key="10">
    <source>
        <dbReference type="RuleBase" id="RU367145"/>
    </source>
</evidence>
<feature type="non-terminal residue" evidence="11">
    <location>
        <position position="1"/>
    </location>
</feature>
<evidence type="ECO:0000313" key="11">
    <source>
        <dbReference type="EMBL" id="KAH8387266.1"/>
    </source>
</evidence>
<dbReference type="InterPro" id="IPR004203">
    <property type="entry name" value="Cyt_c_oxidase_su4_fam"/>
</dbReference>
<keyword evidence="5" id="KW-0809">Transit peptide</keyword>
<dbReference type="PANTHER" id="PTHR10707:SF10">
    <property type="entry name" value="CYTOCHROME C OXIDASE SUBUNIT 4"/>
    <property type="match status" value="1"/>
</dbReference>
<keyword evidence="4 10" id="KW-0999">Mitochondrion inner membrane</keyword>
<dbReference type="Gene3D" id="1.10.442.10">
    <property type="entry name" value="Cytochrome c oxidase subunit IV"/>
    <property type="match status" value="1"/>
</dbReference>
<evidence type="ECO:0000256" key="3">
    <source>
        <dbReference type="ARBA" id="ARBA00022692"/>
    </source>
</evidence>
<evidence type="ECO:0000313" key="12">
    <source>
        <dbReference type="Proteomes" id="UP001200034"/>
    </source>
</evidence>
<dbReference type="AlphaFoldDB" id="A0AAD4PQ36"/>
<evidence type="ECO:0000256" key="6">
    <source>
        <dbReference type="ARBA" id="ARBA00022989"/>
    </source>
</evidence>
<keyword evidence="9 10" id="KW-0472">Membrane</keyword>
<protein>
    <recommendedName>
        <fullName evidence="10">Cytochrome c oxidase subunit 4</fullName>
    </recommendedName>
</protein>